<reference evidence="1 2" key="1">
    <citation type="submission" date="2021-08" db="EMBL/GenBank/DDBJ databases">
        <title>Devosia salina sp. nov., isolated from the South China Sea sediment.</title>
        <authorList>
            <person name="Zhou Z."/>
        </authorList>
    </citation>
    <scope>NUCLEOTIDE SEQUENCE [LARGE SCALE GENOMIC DNA]</scope>
    <source>
        <strain evidence="1 2">SCS-3</strain>
    </source>
</reference>
<accession>A0ABX8WC52</accession>
<dbReference type="EMBL" id="CP080590">
    <property type="protein sequence ID" value="QYO76463.1"/>
    <property type="molecule type" value="Genomic_DNA"/>
</dbReference>
<organism evidence="1 2">
    <name type="scientific">Devosia salina</name>
    <dbReference type="NCBI Taxonomy" id="2860336"/>
    <lineage>
        <taxon>Bacteria</taxon>
        <taxon>Pseudomonadati</taxon>
        <taxon>Pseudomonadota</taxon>
        <taxon>Alphaproteobacteria</taxon>
        <taxon>Hyphomicrobiales</taxon>
        <taxon>Devosiaceae</taxon>
        <taxon>Devosia</taxon>
    </lineage>
</organism>
<dbReference type="Proteomes" id="UP000825799">
    <property type="component" value="Chromosome"/>
</dbReference>
<dbReference type="RefSeq" id="WP_220304952.1">
    <property type="nucleotide sequence ID" value="NZ_CP080590.1"/>
</dbReference>
<protein>
    <submittedName>
        <fullName evidence="1">Uncharacterized protein</fullName>
    </submittedName>
</protein>
<name>A0ABX8WC52_9HYPH</name>
<evidence type="ECO:0000313" key="2">
    <source>
        <dbReference type="Proteomes" id="UP000825799"/>
    </source>
</evidence>
<keyword evidence="2" id="KW-1185">Reference proteome</keyword>
<evidence type="ECO:0000313" key="1">
    <source>
        <dbReference type="EMBL" id="QYO76463.1"/>
    </source>
</evidence>
<gene>
    <name evidence="1" type="ORF">K1X15_17990</name>
</gene>
<sequence>MVHRDNLGRGAVRKAGLSHWQGQSGRDYGLNAESLDDFAMRESDLYVIAKGSHVLWVGSTEDLVADPMSRTRFRVALDCGTNVFRMDAPENRLSTIWDLEQAVPASEPVAQAA</sequence>
<proteinExistence type="predicted"/>